<dbReference type="GO" id="GO:0051082">
    <property type="term" value="F:unfolded protein binding"/>
    <property type="evidence" value="ECO:0007669"/>
    <property type="project" value="TreeGrafter"/>
</dbReference>
<dbReference type="PANTHER" id="PTHR46775">
    <property type="entry name" value="FLOCCULATION PROTEIN (DUF1296)"/>
    <property type="match status" value="1"/>
</dbReference>
<protein>
    <submittedName>
        <fullName evidence="2">Uncharacterized protein</fullName>
    </submittedName>
</protein>
<proteinExistence type="predicted"/>
<evidence type="ECO:0000313" key="3">
    <source>
        <dbReference type="Proteomes" id="UP000823749"/>
    </source>
</evidence>
<organism evidence="2 3">
    <name type="scientific">Rhododendron griersonianum</name>
    <dbReference type="NCBI Taxonomy" id="479676"/>
    <lineage>
        <taxon>Eukaryota</taxon>
        <taxon>Viridiplantae</taxon>
        <taxon>Streptophyta</taxon>
        <taxon>Embryophyta</taxon>
        <taxon>Tracheophyta</taxon>
        <taxon>Spermatophyta</taxon>
        <taxon>Magnoliopsida</taxon>
        <taxon>eudicotyledons</taxon>
        <taxon>Gunneridae</taxon>
        <taxon>Pentapetalae</taxon>
        <taxon>asterids</taxon>
        <taxon>Ericales</taxon>
        <taxon>Ericaceae</taxon>
        <taxon>Ericoideae</taxon>
        <taxon>Rhodoreae</taxon>
        <taxon>Rhododendron</taxon>
    </lineage>
</organism>
<reference evidence="2" key="1">
    <citation type="submission" date="2020-08" db="EMBL/GenBank/DDBJ databases">
        <title>Plant Genome Project.</title>
        <authorList>
            <person name="Zhang R.-G."/>
        </authorList>
    </citation>
    <scope>NUCLEOTIDE SEQUENCE</scope>
    <source>
        <strain evidence="2">WSP0</strain>
        <tissue evidence="2">Leaf</tissue>
    </source>
</reference>
<sequence length="101" mass="10651">MLLRRAPNNLQKEGLAMALASKALNLSNKESAELRWKPGMQGRGSRGGRGDYSPRCISNDGSGGRKHPSEKENGVNQVLDKGVGLSSLPISQESSTSKSGG</sequence>
<accession>A0AAV6I5I2</accession>
<dbReference type="EMBL" id="JACTNZ010000011">
    <property type="protein sequence ID" value="KAG5523776.1"/>
    <property type="molecule type" value="Genomic_DNA"/>
</dbReference>
<evidence type="ECO:0000313" key="2">
    <source>
        <dbReference type="EMBL" id="KAG5523776.1"/>
    </source>
</evidence>
<feature type="compositionally biased region" description="Polar residues" evidence="1">
    <location>
        <begin position="88"/>
        <end position="101"/>
    </location>
</feature>
<dbReference type="Proteomes" id="UP000823749">
    <property type="component" value="Chromosome 11"/>
</dbReference>
<dbReference type="PANTHER" id="PTHR46775:SF1">
    <property type="entry name" value="FLOCCULATION PROTEIN (DUF1296)"/>
    <property type="match status" value="1"/>
</dbReference>
<name>A0AAV6I5I2_9ERIC</name>
<keyword evidence="3" id="KW-1185">Reference proteome</keyword>
<dbReference type="AlphaFoldDB" id="A0AAV6I5I2"/>
<evidence type="ECO:0000256" key="1">
    <source>
        <dbReference type="SAM" id="MobiDB-lite"/>
    </source>
</evidence>
<comment type="caution">
    <text evidence="2">The sequence shown here is derived from an EMBL/GenBank/DDBJ whole genome shotgun (WGS) entry which is preliminary data.</text>
</comment>
<gene>
    <name evidence="2" type="ORF">RHGRI_030687</name>
</gene>
<feature type="region of interest" description="Disordered" evidence="1">
    <location>
        <begin position="27"/>
        <end position="101"/>
    </location>
</feature>
<dbReference type="InterPro" id="IPR044277">
    <property type="entry name" value="GIP1"/>
</dbReference>